<dbReference type="OrthoDB" id="691424at2759"/>
<evidence type="ECO:0000313" key="2">
    <source>
        <dbReference type="Proteomes" id="UP000650467"/>
    </source>
</evidence>
<dbReference type="PANTHER" id="PTHR31579:SF1">
    <property type="entry name" value="OS03G0796600 PROTEIN"/>
    <property type="match status" value="1"/>
</dbReference>
<protein>
    <submittedName>
        <fullName evidence="1">Uncharacterized protein</fullName>
    </submittedName>
</protein>
<sequence>MPGGGAQRFGMFKVPSLVFDIELEDNGIGGGWCQEEEWEEDEIVSEIQRFVQPTTAAEARLAADVRVALSHCNTATAAAAAEAGPRLVSILTALGYSAALRTALGGGDGADCLRNLRHSFIAVELPTATTPTAGGASAAHAQGGIAGAAAAAGGGGGGIAAAAAGSGMVTGGVMGGYSHYSSHPAAAGACGPGPGYSAGGYSHGYSHQAARRYVVDPVFKEQFIIAKTTSRYSCILGAVPQVFVGPEEHLGLLVQFLCAEMAAAFRQLGSVLPPWRQAASMLSKWAPRKSVDLDVGSGGGRPGAAAAAAAAGGGASAAASRGVGAGGLMAAAVDAHCLQLGGGGGGASCHQQQQAQQVPWPCRPAAAAARPHHFAHHQHHGNGFHAAAAPLPGGGLPPPMPPPSYEMPGAGSRRQSFEPQRVVFGGNFIPVGPTPVS</sequence>
<evidence type="ECO:0000313" key="1">
    <source>
        <dbReference type="EMBL" id="KAG2428365.1"/>
    </source>
</evidence>
<dbReference type="Pfam" id="PF04720">
    <property type="entry name" value="PDDEXK_6"/>
    <property type="match status" value="1"/>
</dbReference>
<name>A0A835VUH2_CHLIN</name>
<comment type="caution">
    <text evidence="1">The sequence shown here is derived from an EMBL/GenBank/DDBJ whole genome shotgun (WGS) entry which is preliminary data.</text>
</comment>
<gene>
    <name evidence="1" type="ORF">HXX76_010509</name>
</gene>
<accession>A0A835VUH2</accession>
<proteinExistence type="predicted"/>
<dbReference type="EMBL" id="JAEHOC010000035">
    <property type="protein sequence ID" value="KAG2428365.1"/>
    <property type="molecule type" value="Genomic_DNA"/>
</dbReference>
<keyword evidence="2" id="KW-1185">Reference proteome</keyword>
<dbReference type="AlphaFoldDB" id="A0A835VUH2"/>
<dbReference type="Proteomes" id="UP000650467">
    <property type="component" value="Unassembled WGS sequence"/>
</dbReference>
<dbReference type="InterPro" id="IPR006502">
    <property type="entry name" value="PDDEXK-like"/>
</dbReference>
<organism evidence="1 2">
    <name type="scientific">Chlamydomonas incerta</name>
    <dbReference type="NCBI Taxonomy" id="51695"/>
    <lineage>
        <taxon>Eukaryota</taxon>
        <taxon>Viridiplantae</taxon>
        <taxon>Chlorophyta</taxon>
        <taxon>core chlorophytes</taxon>
        <taxon>Chlorophyceae</taxon>
        <taxon>CS clade</taxon>
        <taxon>Chlamydomonadales</taxon>
        <taxon>Chlamydomonadaceae</taxon>
        <taxon>Chlamydomonas</taxon>
    </lineage>
</organism>
<dbReference type="PANTHER" id="PTHR31579">
    <property type="entry name" value="OS03G0796600 PROTEIN"/>
    <property type="match status" value="1"/>
</dbReference>
<reference evidence="1" key="1">
    <citation type="journal article" date="2020" name="bioRxiv">
        <title>Comparative genomics of Chlamydomonas.</title>
        <authorList>
            <person name="Craig R.J."/>
            <person name="Hasan A.R."/>
            <person name="Ness R.W."/>
            <person name="Keightley P.D."/>
        </authorList>
    </citation>
    <scope>NUCLEOTIDE SEQUENCE</scope>
    <source>
        <strain evidence="1">SAG 7.73</strain>
    </source>
</reference>